<gene>
    <name evidence="2" type="ORF">ABVT11_04245</name>
</gene>
<keyword evidence="3" id="KW-1185">Reference proteome</keyword>
<dbReference type="EMBL" id="JBEWLZ010000002">
    <property type="protein sequence ID" value="MET1489024.1"/>
    <property type="molecule type" value="Genomic_DNA"/>
</dbReference>
<dbReference type="Proteomes" id="UP001548590">
    <property type="component" value="Unassembled WGS sequence"/>
</dbReference>
<dbReference type="RefSeq" id="WP_345924121.1">
    <property type="nucleotide sequence ID" value="NZ_JBDIVF010000001.1"/>
</dbReference>
<name>A0ABV2CM94_9RHOO</name>
<reference evidence="2 3" key="1">
    <citation type="submission" date="2024-07" db="EMBL/GenBank/DDBJ databases">
        <title>Uliginosibacterium paludis KCTC:42655.</title>
        <authorList>
            <person name="Kim M.K."/>
        </authorList>
    </citation>
    <scope>NUCLEOTIDE SEQUENCE [LARGE SCALE GENOMIC DNA]</scope>
    <source>
        <strain evidence="2 3">KCTC 42655</strain>
    </source>
</reference>
<proteinExistence type="predicted"/>
<evidence type="ECO:0000256" key="1">
    <source>
        <dbReference type="SAM" id="Phobius"/>
    </source>
</evidence>
<comment type="caution">
    <text evidence="2">The sequence shown here is derived from an EMBL/GenBank/DDBJ whole genome shotgun (WGS) entry which is preliminary data.</text>
</comment>
<feature type="transmembrane region" description="Helical" evidence="1">
    <location>
        <begin position="37"/>
        <end position="59"/>
    </location>
</feature>
<accession>A0ABV2CM94</accession>
<protein>
    <submittedName>
        <fullName evidence="2">Uncharacterized protein</fullName>
    </submittedName>
</protein>
<keyword evidence="1" id="KW-0812">Transmembrane</keyword>
<keyword evidence="1" id="KW-1133">Transmembrane helix</keyword>
<evidence type="ECO:0000313" key="2">
    <source>
        <dbReference type="EMBL" id="MET1489024.1"/>
    </source>
</evidence>
<keyword evidence="1" id="KW-0472">Membrane</keyword>
<organism evidence="2 3">
    <name type="scientific">Uliginosibacterium paludis</name>
    <dbReference type="NCBI Taxonomy" id="1615952"/>
    <lineage>
        <taxon>Bacteria</taxon>
        <taxon>Pseudomonadati</taxon>
        <taxon>Pseudomonadota</taxon>
        <taxon>Betaproteobacteria</taxon>
        <taxon>Rhodocyclales</taxon>
        <taxon>Zoogloeaceae</taxon>
        <taxon>Uliginosibacterium</taxon>
    </lineage>
</organism>
<evidence type="ECO:0000313" key="3">
    <source>
        <dbReference type="Proteomes" id="UP001548590"/>
    </source>
</evidence>
<sequence>MLLLRAAGLLLVLAIGVCAGLGLLTRQPHFFRWAWSLCRYGLVLLVVVLIVFVLERALVPLV</sequence>
<feature type="transmembrane region" description="Helical" evidence="1">
    <location>
        <begin position="6"/>
        <end position="25"/>
    </location>
</feature>